<dbReference type="Proteomes" id="UP000465266">
    <property type="component" value="Unassembled WGS sequence"/>
</dbReference>
<dbReference type="InterPro" id="IPR007817">
    <property type="entry name" value="Isocyanide_synthase_DIT1"/>
</dbReference>
<name>A0ABQ1AG64_9EURO</name>
<reference evidence="4 5" key="1">
    <citation type="submission" date="2020-01" db="EMBL/GenBank/DDBJ databases">
        <title>Draft genome sequence of Aspergillus udagawae IFM 53868.</title>
        <authorList>
            <person name="Takahashi H."/>
            <person name="Yaguchi T."/>
        </authorList>
    </citation>
    <scope>NUCLEOTIDE SEQUENCE [LARGE SCALE GENOMIC DNA]</scope>
    <source>
        <strain evidence="4 5">IFM 53868</strain>
    </source>
</reference>
<evidence type="ECO:0000313" key="5">
    <source>
        <dbReference type="Proteomes" id="UP000465266"/>
    </source>
</evidence>
<dbReference type="EMBL" id="BLKG01000023">
    <property type="protein sequence ID" value="GFF81300.1"/>
    <property type="molecule type" value="Genomic_DNA"/>
</dbReference>
<evidence type="ECO:0000256" key="1">
    <source>
        <dbReference type="ARBA" id="ARBA00023002"/>
    </source>
</evidence>
<feature type="domain" description="TauD/TfdA-like" evidence="3">
    <location>
        <begin position="500"/>
        <end position="761"/>
    </location>
</feature>
<gene>
    <name evidence="4" type="ORF">IFM53868_03087</name>
</gene>
<dbReference type="Pfam" id="PF05141">
    <property type="entry name" value="DIT1_PvcA"/>
    <property type="match status" value="1"/>
</dbReference>
<keyword evidence="1" id="KW-0560">Oxidoreductase</keyword>
<sequence>MITVLQNPQGDVVSYPVEPQENALLGSYGIKTVNVETTEVAASSSDSEVAEDCAEERHREESFLLQPLSEADRHEQTAANGNTESELDIPPVTGYTPESSDNPLVEAKEEVPEVPVTFKHEGEETKDDTSCLLAVALGTAHGEENRRISEDEATAITVLKVIESYGVNFEKSGASWQGLTSFIPTVVEQVKKREPVRMILPAFPFKSPNARDKVLGVMPDLGEELALYHLNALCDNIGRVYEPAADVYISSDGLVYNDILGVPDETVWEYGEALRRMAVEKELHHVKFIRLFELLEHPWIPLTSAEQAKSYYLAHAQCLRRELMYRFEDRSFDADTAIRNDNDTCLTYRGYIKFLTKDLAPQMDTQYTSKKARAAHIAQIARSMIVRGKMFAAAIKANRADYVRLSIHESNGAKKLSISLVPQVRGALGYTPWHSSIAVGADGTFRTVHAEDVRETHDLVYKNGQPYYFREKSKLFDWVEDGLRVKFEHLYPCGLVIRPSDVDDSRPPPSIRDLPMHKVRQLSTGLSPVILRGFRETLEEELYVQKASELGTILPWSFGIIQKVRDAGRTDKLGNNVTSNEAMPMHYDGMFKFEEETDPVTGEIKRVQKPPGFQFFTCPATAPKGSGYTLFASSRLFFRYLPLPWTAERLQTVTWAMDNDGFWDAKLKNLPLVVPHPVTGLPCMRWHQPWDSTKTKFSTCAVTIENDEQGLVSVVDDLTYDYRVCLRFSWEQGDLLVSDNTAMLHTRTGYKTDCDRELWRIHFD</sequence>
<dbReference type="InterPro" id="IPR042098">
    <property type="entry name" value="TauD-like_sf"/>
</dbReference>
<evidence type="ECO:0000256" key="2">
    <source>
        <dbReference type="SAM" id="MobiDB-lite"/>
    </source>
</evidence>
<proteinExistence type="predicted"/>
<dbReference type="Pfam" id="PF02668">
    <property type="entry name" value="TauD"/>
    <property type="match status" value="1"/>
</dbReference>
<evidence type="ECO:0000313" key="4">
    <source>
        <dbReference type="EMBL" id="GFF81300.1"/>
    </source>
</evidence>
<keyword evidence="5" id="KW-1185">Reference proteome</keyword>
<accession>A0ABQ1AG64</accession>
<comment type="caution">
    <text evidence="4">The sequence shown here is derived from an EMBL/GenBank/DDBJ whole genome shotgun (WGS) entry which is preliminary data.</text>
</comment>
<dbReference type="PANTHER" id="PTHR37285">
    <property type="entry name" value="SPORE WALL MATURATION PROTEIN DIT1"/>
    <property type="match status" value="1"/>
</dbReference>
<feature type="region of interest" description="Disordered" evidence="2">
    <location>
        <begin position="41"/>
        <end position="110"/>
    </location>
</feature>
<dbReference type="InterPro" id="IPR003819">
    <property type="entry name" value="TauD/TfdA-like"/>
</dbReference>
<evidence type="ECO:0000259" key="3">
    <source>
        <dbReference type="Pfam" id="PF02668"/>
    </source>
</evidence>
<dbReference type="Gene3D" id="3.60.130.10">
    <property type="entry name" value="Clavaminate synthase-like"/>
    <property type="match status" value="1"/>
</dbReference>
<dbReference type="PANTHER" id="PTHR37285:SF6">
    <property type="entry name" value="BIOSYNTHESIS PROTEIN, PUTATIVE (AFU_ORTHOLOGUE AFUA_5G02660)-RELATED"/>
    <property type="match status" value="1"/>
</dbReference>
<organism evidence="4 5">
    <name type="scientific">Aspergillus udagawae</name>
    <dbReference type="NCBI Taxonomy" id="91492"/>
    <lineage>
        <taxon>Eukaryota</taxon>
        <taxon>Fungi</taxon>
        <taxon>Dikarya</taxon>
        <taxon>Ascomycota</taxon>
        <taxon>Pezizomycotina</taxon>
        <taxon>Eurotiomycetes</taxon>
        <taxon>Eurotiomycetidae</taxon>
        <taxon>Eurotiales</taxon>
        <taxon>Aspergillaceae</taxon>
        <taxon>Aspergillus</taxon>
        <taxon>Aspergillus subgen. Fumigati</taxon>
    </lineage>
</organism>
<dbReference type="SUPFAM" id="SSF51197">
    <property type="entry name" value="Clavaminate synthase-like"/>
    <property type="match status" value="1"/>
</dbReference>
<protein>
    <submittedName>
        <fullName evidence="4">Spore wall maturation protein DIT1</fullName>
    </submittedName>
</protein>